<keyword evidence="2" id="KW-1133">Transmembrane helix</keyword>
<protein>
    <submittedName>
        <fullName evidence="3">NHLP bacteriocin system secretion protein</fullName>
    </submittedName>
</protein>
<organism evidence="3 4">
    <name type="scientific">Candidatus Methylospira mobilis</name>
    <dbReference type="NCBI Taxonomy" id="1808979"/>
    <lineage>
        <taxon>Bacteria</taxon>
        <taxon>Pseudomonadati</taxon>
        <taxon>Pseudomonadota</taxon>
        <taxon>Gammaproteobacteria</taxon>
        <taxon>Methylococcales</taxon>
        <taxon>Methylococcaceae</taxon>
        <taxon>Candidatus Methylospira</taxon>
    </lineage>
</organism>
<keyword evidence="1" id="KW-0175">Coiled coil</keyword>
<dbReference type="InParanoid" id="A0A5Q0BLY1"/>
<gene>
    <name evidence="3" type="ORF">F6R98_11865</name>
</gene>
<accession>A0A5Q0BLY1</accession>
<dbReference type="AlphaFoldDB" id="A0A5Q0BLY1"/>
<evidence type="ECO:0000256" key="1">
    <source>
        <dbReference type="SAM" id="Coils"/>
    </source>
</evidence>
<dbReference type="KEGG" id="mmob:F6R98_11865"/>
<dbReference type="NCBIfam" id="TIGR03794">
    <property type="entry name" value="NHLM_micro_HlyD"/>
    <property type="match status" value="1"/>
</dbReference>
<dbReference type="InterPro" id="IPR050739">
    <property type="entry name" value="MFP"/>
</dbReference>
<dbReference type="InterPro" id="IPR022275">
    <property type="entry name" value="NHPM_bacteriocin_SS_HylD"/>
</dbReference>
<proteinExistence type="predicted"/>
<dbReference type="OrthoDB" id="8439633at2"/>
<dbReference type="PANTHER" id="PTHR30386">
    <property type="entry name" value="MEMBRANE FUSION SUBUNIT OF EMRAB-TOLC MULTIDRUG EFFLUX PUMP"/>
    <property type="match status" value="1"/>
</dbReference>
<reference evidence="3 4" key="1">
    <citation type="submission" date="2019-09" db="EMBL/GenBank/DDBJ databases">
        <title>Ecophysiology of the spiral-shaped methanotroph Methylospira mobilis as revealed by the complete genome sequence.</title>
        <authorList>
            <person name="Oshkin I.Y."/>
            <person name="Dedysh S.N."/>
            <person name="Miroshnikov K."/>
            <person name="Danilova O.V."/>
            <person name="Hakobyan A."/>
            <person name="Liesack W."/>
        </authorList>
    </citation>
    <scope>NUCLEOTIDE SEQUENCE [LARGE SCALE GENOMIC DNA]</scope>
    <source>
        <strain evidence="3 4">Shm1</strain>
    </source>
</reference>
<dbReference type="RefSeq" id="WP_153249212.1">
    <property type="nucleotide sequence ID" value="NZ_CP044205.1"/>
</dbReference>
<feature type="coiled-coil region" evidence="1">
    <location>
        <begin position="185"/>
        <end position="219"/>
    </location>
</feature>
<feature type="transmembrane region" description="Helical" evidence="2">
    <location>
        <begin position="32"/>
        <end position="51"/>
    </location>
</feature>
<dbReference type="PANTHER" id="PTHR30386:SF28">
    <property type="entry name" value="EXPORTED PROTEIN"/>
    <property type="match status" value="1"/>
</dbReference>
<dbReference type="Proteomes" id="UP000325755">
    <property type="component" value="Chromosome"/>
</dbReference>
<evidence type="ECO:0000313" key="4">
    <source>
        <dbReference type="Proteomes" id="UP000325755"/>
    </source>
</evidence>
<keyword evidence="2" id="KW-0812">Transmembrane</keyword>
<keyword evidence="4" id="KW-1185">Reference proteome</keyword>
<sequence length="420" mass="46165">MKDSLFRKSALQQLSAPEQLDQLMQVTSRRGWIALSGLMLALAATLFWSVFGSIPTRIAGQGILLKRGGVHVVVAQGAGVISHLEPLKPGDRLMEGQIIASIAQPVASSQRDAAKVNLAELEQEESVMAQAVEHNLELSRQHFKQREKAIALGKEAKGELVQSLQLTLQGQEALLRDGIITRQSYENSRQALFQARQDIQNYDAQLKQLAHEHNVAETNSRQQLIGIHERVQNARGQLRQNDANLTLTSTVVSPYEGRVIEIKATEGSAVNAMSPIIDVEDETSELEAEIYLPPLGEAKNVRVGMEVQLSPDTAKRQEFGFIVGRVESVSLFPATREGMLAILHRDRVVDSLLSKQGPPVAVRVSLLKNPSTRSGLQWSSRAGSKVEVSGGTLCTAQIKLRERPPITLVMPWLKHLFGLE</sequence>
<evidence type="ECO:0000313" key="3">
    <source>
        <dbReference type="EMBL" id="QFY43231.1"/>
    </source>
</evidence>
<name>A0A5Q0BLY1_9GAMM</name>
<dbReference type="EMBL" id="CP044205">
    <property type="protein sequence ID" value="QFY43231.1"/>
    <property type="molecule type" value="Genomic_DNA"/>
</dbReference>
<evidence type="ECO:0000256" key="2">
    <source>
        <dbReference type="SAM" id="Phobius"/>
    </source>
</evidence>
<keyword evidence="2" id="KW-0472">Membrane</keyword>